<dbReference type="Pfam" id="PF25087">
    <property type="entry name" value="GMPPB_C"/>
    <property type="match status" value="1"/>
</dbReference>
<name>M0C3C8_9EURY</name>
<dbReference type="SUPFAM" id="SSF53448">
    <property type="entry name" value="Nucleotide-diphospho-sugar transferases"/>
    <property type="match status" value="1"/>
</dbReference>
<dbReference type="Gene3D" id="3.90.550.10">
    <property type="entry name" value="Spore Coat Polysaccharide Biosynthesis Protein SpsA, Chain A"/>
    <property type="match status" value="1"/>
</dbReference>
<evidence type="ECO:0000256" key="1">
    <source>
        <dbReference type="ARBA" id="ARBA00007274"/>
    </source>
</evidence>
<dbReference type="Pfam" id="PF14602">
    <property type="entry name" value="Hexapep_2"/>
    <property type="match status" value="1"/>
</dbReference>
<dbReference type="InterPro" id="IPR005835">
    <property type="entry name" value="NTP_transferase_dom"/>
</dbReference>
<dbReference type="RefSeq" id="WP_008014275.1">
    <property type="nucleotide sequence ID" value="NZ_AOIT01000056.1"/>
</dbReference>
<dbReference type="InterPro" id="IPR056729">
    <property type="entry name" value="GMPPB_C"/>
</dbReference>
<dbReference type="PROSITE" id="PS00101">
    <property type="entry name" value="HEXAPEP_TRANSFERASES"/>
    <property type="match status" value="1"/>
</dbReference>
<dbReference type="InterPro" id="IPR050486">
    <property type="entry name" value="Mannose-1P_guanyltransferase"/>
</dbReference>
<dbReference type="CDD" id="cd04181">
    <property type="entry name" value="NTP_transferase"/>
    <property type="match status" value="1"/>
</dbReference>
<gene>
    <name evidence="6" type="ORF">C476_14783</name>
</gene>
<dbReference type="InterPro" id="IPR029044">
    <property type="entry name" value="Nucleotide-diphossugar_trans"/>
</dbReference>
<protein>
    <recommendedName>
        <fullName evidence="2">Bifunctional protein GlmU</fullName>
    </recommendedName>
</protein>
<dbReference type="Gene3D" id="2.160.10.10">
    <property type="entry name" value="Hexapeptide repeat proteins"/>
    <property type="match status" value="2"/>
</dbReference>
<evidence type="ECO:0000313" key="6">
    <source>
        <dbReference type="EMBL" id="ELZ17705.1"/>
    </source>
</evidence>
<keyword evidence="7" id="KW-1185">Reference proteome</keyword>
<evidence type="ECO:0000259" key="5">
    <source>
        <dbReference type="Pfam" id="PF25087"/>
    </source>
</evidence>
<dbReference type="PATRIC" id="fig|1230457.4.peg.2970"/>
<dbReference type="eggNOG" id="arCOG00666">
    <property type="taxonomic scope" value="Archaea"/>
</dbReference>
<organism evidence="6 7">
    <name type="scientific">Natrinema limicola JCM 13563</name>
    <dbReference type="NCBI Taxonomy" id="1230457"/>
    <lineage>
        <taxon>Archaea</taxon>
        <taxon>Methanobacteriati</taxon>
        <taxon>Methanobacteriota</taxon>
        <taxon>Stenosarchaea group</taxon>
        <taxon>Halobacteria</taxon>
        <taxon>Halobacteriales</taxon>
        <taxon>Natrialbaceae</taxon>
        <taxon>Natrinema</taxon>
    </lineage>
</organism>
<evidence type="ECO:0000313" key="7">
    <source>
        <dbReference type="Proteomes" id="UP000011615"/>
    </source>
</evidence>
<sequence length="385" mass="40296">MKDDTVSAVVLAAGEGRRLEPLTSRRPKPMVPIANRPILEHVVSAIADAGIDRIVLVVGYQQERIRNHFGDGDDWGVNIEYVEQEKQLGTAHAVLQAEEAVSDPFLVLNGDRLVDSSLVQRVRSEIEANDGPVMAVTRTDHASDYGVVTVSNNQVTELTEKPPEPVASELINAGVYGFQASIFDAIRSTSTDRGELAITTTLKGVAAQKPIRAVRYRGLWLDVSHLWDLLDVNAAVIDDGSSSRKDRAIATDTAIGSDVTIGSNATVGGSTAIGDNVTVESNAVISNSVIFADAVIETGAVVHDAIIAENATVGANATIGGGSTTIVVEDEVHTDIDLGGVVGDNVTIGSGAIVKPGTVLGDGATVDHGVTVDGRIESDAIVRRG</sequence>
<dbReference type="Pfam" id="PF00483">
    <property type="entry name" value="NTP_transferase"/>
    <property type="match status" value="1"/>
</dbReference>
<dbReference type="EMBL" id="AOIT01000056">
    <property type="protein sequence ID" value="ELZ17705.1"/>
    <property type="molecule type" value="Genomic_DNA"/>
</dbReference>
<dbReference type="GO" id="GO:0016740">
    <property type="term" value="F:transferase activity"/>
    <property type="evidence" value="ECO:0007669"/>
    <property type="project" value="UniProtKB-KW"/>
</dbReference>
<dbReference type="SUPFAM" id="SSF51161">
    <property type="entry name" value="Trimeric LpxA-like enzymes"/>
    <property type="match status" value="1"/>
</dbReference>
<evidence type="ECO:0000259" key="4">
    <source>
        <dbReference type="Pfam" id="PF00483"/>
    </source>
</evidence>
<evidence type="ECO:0000256" key="3">
    <source>
        <dbReference type="ARBA" id="ARBA00022679"/>
    </source>
</evidence>
<accession>M0C3C8</accession>
<dbReference type="Proteomes" id="UP000011615">
    <property type="component" value="Unassembled WGS sequence"/>
</dbReference>
<keyword evidence="3 6" id="KW-0808">Transferase</keyword>
<comment type="caution">
    <text evidence="6">The sequence shown here is derived from an EMBL/GenBank/DDBJ whole genome shotgun (WGS) entry which is preliminary data.</text>
</comment>
<feature type="domain" description="Nucleotidyl transferase" evidence="4">
    <location>
        <begin position="8"/>
        <end position="236"/>
    </location>
</feature>
<dbReference type="PANTHER" id="PTHR22572">
    <property type="entry name" value="SUGAR-1-PHOSPHATE GUANYL TRANSFERASE"/>
    <property type="match status" value="1"/>
</dbReference>
<comment type="similarity">
    <text evidence="1">Belongs to the transferase hexapeptide repeat family.</text>
</comment>
<reference evidence="6 7" key="1">
    <citation type="journal article" date="2014" name="PLoS Genet.">
        <title>Phylogenetically driven sequencing of extremely halophilic archaea reveals strategies for static and dynamic osmo-response.</title>
        <authorList>
            <person name="Becker E.A."/>
            <person name="Seitzer P.M."/>
            <person name="Tritt A."/>
            <person name="Larsen D."/>
            <person name="Krusor M."/>
            <person name="Yao A.I."/>
            <person name="Wu D."/>
            <person name="Madern D."/>
            <person name="Eisen J.A."/>
            <person name="Darling A.E."/>
            <person name="Facciotti M.T."/>
        </authorList>
    </citation>
    <scope>NUCLEOTIDE SEQUENCE [LARGE SCALE GENOMIC DNA]</scope>
    <source>
        <strain evidence="6 7">JCM 13563</strain>
    </source>
</reference>
<dbReference type="InterPro" id="IPR011004">
    <property type="entry name" value="Trimer_LpxA-like_sf"/>
</dbReference>
<evidence type="ECO:0000256" key="2">
    <source>
        <dbReference type="ARBA" id="ARBA00013414"/>
    </source>
</evidence>
<dbReference type="STRING" id="1230457.C476_14783"/>
<dbReference type="InterPro" id="IPR018357">
    <property type="entry name" value="Hexapep_transf_CS"/>
</dbReference>
<feature type="domain" description="Mannose-1-phosphate guanyltransferase C-terminal" evidence="5">
    <location>
        <begin position="252"/>
        <end position="330"/>
    </location>
</feature>
<dbReference type="OrthoDB" id="15372at2157"/>
<proteinExistence type="inferred from homology"/>
<dbReference type="AlphaFoldDB" id="M0C3C8"/>
<dbReference type="InterPro" id="IPR001451">
    <property type="entry name" value="Hexapep"/>
</dbReference>